<evidence type="ECO:0000256" key="2">
    <source>
        <dbReference type="ARBA" id="ARBA00022827"/>
    </source>
</evidence>
<keyword evidence="3" id="KW-0560">Oxidoreductase</keyword>
<dbReference type="SUPFAM" id="SSF56176">
    <property type="entry name" value="FAD-binding/transporter-associated domain-like"/>
    <property type="match status" value="1"/>
</dbReference>
<dbReference type="InterPro" id="IPR036318">
    <property type="entry name" value="FAD-bd_PCMH-like_sf"/>
</dbReference>
<dbReference type="Gene3D" id="3.30.465.10">
    <property type="match status" value="1"/>
</dbReference>
<organism evidence="5 6">
    <name type="scientific">Sorangium cellulosum</name>
    <name type="common">Polyangium cellulosum</name>
    <dbReference type="NCBI Taxonomy" id="56"/>
    <lineage>
        <taxon>Bacteria</taxon>
        <taxon>Pseudomonadati</taxon>
        <taxon>Myxococcota</taxon>
        <taxon>Polyangia</taxon>
        <taxon>Polyangiales</taxon>
        <taxon>Polyangiaceae</taxon>
        <taxon>Sorangium</taxon>
    </lineage>
</organism>
<proteinExistence type="inferred from homology"/>
<evidence type="ECO:0000313" key="5">
    <source>
        <dbReference type="EMBL" id="KYF85174.1"/>
    </source>
</evidence>
<dbReference type="InterPro" id="IPR006094">
    <property type="entry name" value="Oxid_FAD_bind_N"/>
</dbReference>
<comment type="similarity">
    <text evidence="1">Belongs to the oxygen-dependent FAD-linked oxidoreductase family.</text>
</comment>
<dbReference type="InterPro" id="IPR050432">
    <property type="entry name" value="FAD-linked_Oxidoreductases_BP"/>
</dbReference>
<gene>
    <name evidence="5" type="ORF">BE17_22325</name>
</gene>
<accession>A0A150RY50</accession>
<evidence type="ECO:0000313" key="6">
    <source>
        <dbReference type="Proteomes" id="UP000075635"/>
    </source>
</evidence>
<dbReference type="Gene3D" id="3.30.43.10">
    <property type="entry name" value="Uridine Diphospho-n-acetylenolpyruvylglucosamine Reductase, domain 2"/>
    <property type="match status" value="1"/>
</dbReference>
<evidence type="ECO:0000256" key="3">
    <source>
        <dbReference type="ARBA" id="ARBA00023002"/>
    </source>
</evidence>
<name>A0A150RY50_SORCE</name>
<keyword evidence="2" id="KW-0274">FAD</keyword>
<protein>
    <recommendedName>
        <fullName evidence="4">FAD-binding PCMH-type domain-containing protein</fullName>
    </recommendedName>
</protein>
<keyword evidence="2" id="KW-0285">Flavoprotein</keyword>
<evidence type="ECO:0000256" key="1">
    <source>
        <dbReference type="ARBA" id="ARBA00005466"/>
    </source>
</evidence>
<dbReference type="PANTHER" id="PTHR13878">
    <property type="entry name" value="GULONOLACTONE OXIDASE"/>
    <property type="match status" value="1"/>
</dbReference>
<dbReference type="InterPro" id="IPR016166">
    <property type="entry name" value="FAD-bd_PCMH"/>
</dbReference>
<dbReference type="Gene3D" id="3.40.462.10">
    <property type="entry name" value="FAD-linked oxidases, C-terminal domain"/>
    <property type="match status" value="1"/>
</dbReference>
<dbReference type="Pfam" id="PF01565">
    <property type="entry name" value="FAD_binding_4"/>
    <property type="match status" value="1"/>
</dbReference>
<dbReference type="InterPro" id="IPR016170">
    <property type="entry name" value="Cytok_DH_C_sf"/>
</dbReference>
<dbReference type="InterPro" id="IPR016169">
    <property type="entry name" value="FAD-bd_PCMH_sub2"/>
</dbReference>
<feature type="domain" description="FAD-binding PCMH-type" evidence="4">
    <location>
        <begin position="34"/>
        <end position="206"/>
    </location>
</feature>
<dbReference type="AlphaFoldDB" id="A0A150RY50"/>
<dbReference type="EMBL" id="JEMB01001772">
    <property type="protein sequence ID" value="KYF85174.1"/>
    <property type="molecule type" value="Genomic_DNA"/>
</dbReference>
<reference evidence="5 6" key="1">
    <citation type="submission" date="2014-02" db="EMBL/GenBank/DDBJ databases">
        <title>The small core and large imbalanced accessory genome model reveals a collaborative survival strategy of Sorangium cellulosum strains in nature.</title>
        <authorList>
            <person name="Han K."/>
            <person name="Peng R."/>
            <person name="Blom J."/>
            <person name="Li Y.-Z."/>
        </authorList>
    </citation>
    <scope>NUCLEOTIDE SEQUENCE [LARGE SCALE GENOMIC DNA]</scope>
    <source>
        <strain evidence="5 6">So0011-07</strain>
    </source>
</reference>
<sequence length="479" mass="53430">MSQPYKFTSHEGFAHDSLDSLGYDWERIGAPRIKPRYPFKIYLPMTTDDIVLAVKETRSLGQKLMVRSKGHSSNDLVLADRGCVLVIEKLNRILDLNEAERTVTVQAGVVLAELDLHLADRGYGLPIIGDHNHITAGGFASVGGISPASHRFGMFVDNVRRLEYVNHEGEVVSCGRNERPDEFYRVLAGAGQHGVIATLTLDVIRIDKFNVILQNDRRLYADLKKFLDEAGQLIRDPGQALMERGVWLDYAVLGTSVRIGQFSSYHEAPQSPLKSLWNKAAYGYLQTLGLYAGRLPAGVDQAVKYLGMAGVVLSPRYASTKNIETFTDRILDSSVGDPTRMFIVLGPAERFGPLFNRLYSLFLEYRLKTGCFTFIAIYVKAIRSDYLANGDPSKRFCELMLYCGIDPDKMTEPVLEEIVSQIDDVTIAFGAYRYMHTKTVKDEKRRSRIDPNAVRASLALAHSAGTNGTHRLEQPDAGE</sequence>
<dbReference type="Proteomes" id="UP000075635">
    <property type="component" value="Unassembled WGS sequence"/>
</dbReference>
<dbReference type="PROSITE" id="PS51387">
    <property type="entry name" value="FAD_PCMH"/>
    <property type="match status" value="1"/>
</dbReference>
<dbReference type="GO" id="GO:0071949">
    <property type="term" value="F:FAD binding"/>
    <property type="evidence" value="ECO:0007669"/>
    <property type="project" value="InterPro"/>
</dbReference>
<dbReference type="PANTHER" id="PTHR13878:SF53">
    <property type="entry name" value="CYTOKININ DEHYDROGENASE 6"/>
    <property type="match status" value="1"/>
</dbReference>
<comment type="caution">
    <text evidence="5">The sequence shown here is derived from an EMBL/GenBank/DDBJ whole genome shotgun (WGS) entry which is preliminary data.</text>
</comment>
<dbReference type="InterPro" id="IPR016167">
    <property type="entry name" value="FAD-bd_PCMH_sub1"/>
</dbReference>
<evidence type="ECO:0000259" key="4">
    <source>
        <dbReference type="PROSITE" id="PS51387"/>
    </source>
</evidence>
<dbReference type="GO" id="GO:0016491">
    <property type="term" value="F:oxidoreductase activity"/>
    <property type="evidence" value="ECO:0007669"/>
    <property type="project" value="UniProtKB-KW"/>
</dbReference>